<organism evidence="1 2">
    <name type="scientific">Mesorhabditis spiculigera</name>
    <dbReference type="NCBI Taxonomy" id="96644"/>
    <lineage>
        <taxon>Eukaryota</taxon>
        <taxon>Metazoa</taxon>
        <taxon>Ecdysozoa</taxon>
        <taxon>Nematoda</taxon>
        <taxon>Chromadorea</taxon>
        <taxon>Rhabditida</taxon>
        <taxon>Rhabditina</taxon>
        <taxon>Rhabditomorpha</taxon>
        <taxon>Rhabditoidea</taxon>
        <taxon>Rhabditidae</taxon>
        <taxon>Mesorhabditinae</taxon>
        <taxon>Mesorhabditis</taxon>
    </lineage>
</organism>
<dbReference type="AlphaFoldDB" id="A0AA36DHY7"/>
<evidence type="ECO:0000313" key="1">
    <source>
        <dbReference type="EMBL" id="CAJ0587967.1"/>
    </source>
</evidence>
<protein>
    <submittedName>
        <fullName evidence="1">Uncharacterized protein</fullName>
    </submittedName>
</protein>
<dbReference type="EMBL" id="CATQJA010002736">
    <property type="protein sequence ID" value="CAJ0587967.1"/>
    <property type="molecule type" value="Genomic_DNA"/>
</dbReference>
<comment type="caution">
    <text evidence="1">The sequence shown here is derived from an EMBL/GenBank/DDBJ whole genome shotgun (WGS) entry which is preliminary data.</text>
</comment>
<feature type="non-terminal residue" evidence="1">
    <location>
        <position position="150"/>
    </location>
</feature>
<proteinExistence type="predicted"/>
<keyword evidence="2" id="KW-1185">Reference proteome</keyword>
<gene>
    <name evidence="1" type="ORF">MSPICULIGERA_LOCUS25920</name>
</gene>
<feature type="non-terminal residue" evidence="1">
    <location>
        <position position="1"/>
    </location>
</feature>
<name>A0AA36DHY7_9BILA</name>
<dbReference type="Proteomes" id="UP001177023">
    <property type="component" value="Unassembled WGS sequence"/>
</dbReference>
<sequence length="150" mass="17373">IWEMVYIKYPREWLAMAYREFDVVVNDIHERQLKSIGQCYGVEHLGAAVFPTPAFPVAGRIHSLNLRYMVPLVCQRDRKPDWPIVNVWFMIDTASPYTSITLKTKKALWGAGEKFNEEFGCYVAIQDQNTHVECKLSKATFFVDSYCLCP</sequence>
<evidence type="ECO:0000313" key="2">
    <source>
        <dbReference type="Proteomes" id="UP001177023"/>
    </source>
</evidence>
<reference evidence="1" key="1">
    <citation type="submission" date="2023-06" db="EMBL/GenBank/DDBJ databases">
        <authorList>
            <person name="Delattre M."/>
        </authorList>
    </citation>
    <scope>NUCLEOTIDE SEQUENCE</scope>
    <source>
        <strain evidence="1">AF72</strain>
    </source>
</reference>
<accession>A0AA36DHY7</accession>